<evidence type="ECO:0000313" key="2">
    <source>
        <dbReference type="Proteomes" id="UP000324678"/>
    </source>
</evidence>
<proteinExistence type="predicted"/>
<sequence>MDADVAAWPALRVDDWTATRETLHLWLQVVGKVELASTVLVNHWWNVAYEVSARGLRTRLMHALDRPFDAEFDFVDQVLVLRTGDGSTETIALRPRSVADFFAHVTQACARLGVPCTISARPNEVSPAIPFAEDTSDRAYDASAAHTFWQQLLRVERVFARWRAGFAGKASPVQLFWGSMDLSSTRFSGRLAPPPRVAPPNCPPWVMEEAESRENAAAGFWAGRAHRFAGERVDPVDPLRVLAWSECAFADQVSVAVDDGELGQCRAAFEVVVVGAGAIGLEVSARVGPGTPVQDHSTTHRLPPSYLRFLQLPTVAYVHSLRVLHWSFSAGEIVSFRAVRRGNCEYKVVTL</sequence>
<dbReference type="RefSeq" id="WP_149161077.1">
    <property type="nucleotide sequence ID" value="NZ_CP043505.1"/>
</dbReference>
<organism evidence="1 2">
    <name type="scientific">Agromyces intestinalis</name>
    <dbReference type="NCBI Taxonomy" id="2592652"/>
    <lineage>
        <taxon>Bacteria</taxon>
        <taxon>Bacillati</taxon>
        <taxon>Actinomycetota</taxon>
        <taxon>Actinomycetes</taxon>
        <taxon>Micrococcales</taxon>
        <taxon>Microbacteriaceae</taxon>
        <taxon>Agromyces</taxon>
    </lineage>
</organism>
<dbReference type="Proteomes" id="UP000324678">
    <property type="component" value="Chromosome"/>
</dbReference>
<dbReference type="OrthoDB" id="9800945at2"/>
<name>A0A5C1YHH3_9MICO</name>
<protein>
    <submittedName>
        <fullName evidence="1">Uncharacterized protein</fullName>
    </submittedName>
</protein>
<reference evidence="1 2" key="1">
    <citation type="submission" date="2019-09" db="EMBL/GenBank/DDBJ databases">
        <title>Genome sequencing of strain KACC 19306.</title>
        <authorList>
            <person name="Heo J."/>
            <person name="Kim S.-J."/>
            <person name="Kim J.-S."/>
            <person name="Hong S.-B."/>
            <person name="Kwon S.-W."/>
        </authorList>
    </citation>
    <scope>NUCLEOTIDE SEQUENCE [LARGE SCALE GENOMIC DNA]</scope>
    <source>
        <strain evidence="1 2">KACC 19306</strain>
    </source>
</reference>
<keyword evidence="2" id="KW-1185">Reference proteome</keyword>
<dbReference type="Pfam" id="PF19459">
    <property type="entry name" value="DUF5996"/>
    <property type="match status" value="1"/>
</dbReference>
<evidence type="ECO:0000313" key="1">
    <source>
        <dbReference type="EMBL" id="QEO15058.1"/>
    </source>
</evidence>
<dbReference type="InterPro" id="IPR046038">
    <property type="entry name" value="DUF5996"/>
</dbReference>
<dbReference type="EMBL" id="CP043505">
    <property type="protein sequence ID" value="QEO15058.1"/>
    <property type="molecule type" value="Genomic_DNA"/>
</dbReference>
<dbReference type="AlphaFoldDB" id="A0A5C1YHH3"/>
<gene>
    <name evidence="1" type="ORF">FLP10_12005</name>
</gene>
<dbReference type="KEGG" id="ail:FLP10_12005"/>
<accession>A0A5C1YHH3</accession>